<evidence type="ECO:0000256" key="2">
    <source>
        <dbReference type="ARBA" id="ARBA00022692"/>
    </source>
</evidence>
<evidence type="ECO:0000256" key="5">
    <source>
        <dbReference type="SAM" id="Phobius"/>
    </source>
</evidence>
<proteinExistence type="predicted"/>
<feature type="transmembrane region" description="Helical" evidence="5">
    <location>
        <begin position="12"/>
        <end position="30"/>
    </location>
</feature>
<sequence length="467" mass="48878">MSPAATRGMLTVMVGAMLLAVVSVIAVASIAAGDVLALACLLAAAAAPFGLVFIDRAAAWEGRDAYRMVIFLIIVLSAVFRLRAIDDKSVDAQILLKLLAIGLAGLMAAVGLVRADPLRQGPALPIWCAFFAYMMMTSFITVTPTLALVETGSNLAAFLLLYCTAGLLGRDNLVRALIASCFILCLLSLGAYIVMPQLGRMSDWVNGAFTPTWRLQGVFGTANAAGGAAAVGIILTLLLPVRSGSRLLRLTGLGVFALCLLLSNNRMAMAGLGAALLYASWPKGGWALKLAIVALATGLILLIYLGAGDGLLQVLSRSGSSDEITSGTGRTRIWAVVLELWSEQPLLGYGSGAAKYILPKNPLLFTAAAHAHNLFLNILFSGGIIGLCLFVSGLGVAGWRAVKRADRQALALFIFFMAYGITEPTIGGLVSFVPMAFYAAVVLAINPSPGLGFGKTRPGQCLARQMP</sequence>
<dbReference type="PANTHER" id="PTHR37422:SF13">
    <property type="entry name" value="LIPOPOLYSACCHARIDE BIOSYNTHESIS PROTEIN PA4999-RELATED"/>
    <property type="match status" value="1"/>
</dbReference>
<evidence type="ECO:0000256" key="1">
    <source>
        <dbReference type="ARBA" id="ARBA00004141"/>
    </source>
</evidence>
<reference evidence="8" key="1">
    <citation type="journal article" date="2019" name="Int. J. Syst. Evol. Microbiol.">
        <title>The Global Catalogue of Microorganisms (GCM) 10K type strain sequencing project: providing services to taxonomists for standard genome sequencing and annotation.</title>
        <authorList>
            <consortium name="The Broad Institute Genomics Platform"/>
            <consortium name="The Broad Institute Genome Sequencing Center for Infectious Disease"/>
            <person name="Wu L."/>
            <person name="Ma J."/>
        </authorList>
    </citation>
    <scope>NUCLEOTIDE SEQUENCE [LARGE SCALE GENOMIC DNA]</scope>
    <source>
        <strain evidence="8">KCTC 42282</strain>
    </source>
</reference>
<feature type="transmembrane region" description="Helical" evidence="5">
    <location>
        <begin position="253"/>
        <end position="278"/>
    </location>
</feature>
<dbReference type="EMBL" id="JBHRYC010000040">
    <property type="protein sequence ID" value="MFC3637580.1"/>
    <property type="molecule type" value="Genomic_DNA"/>
</dbReference>
<feature type="transmembrane region" description="Helical" evidence="5">
    <location>
        <begin position="66"/>
        <end position="82"/>
    </location>
</feature>
<comment type="caution">
    <text evidence="7">The sequence shown here is derived from an EMBL/GenBank/DDBJ whole genome shotgun (WGS) entry which is preliminary data.</text>
</comment>
<evidence type="ECO:0000256" key="4">
    <source>
        <dbReference type="ARBA" id="ARBA00023136"/>
    </source>
</evidence>
<accession>A0ABV7UGM0</accession>
<evidence type="ECO:0000256" key="3">
    <source>
        <dbReference type="ARBA" id="ARBA00022989"/>
    </source>
</evidence>
<name>A0ABV7UGM0_9HYPH</name>
<dbReference type="RefSeq" id="WP_191320520.1">
    <property type="nucleotide sequence ID" value="NZ_BNCG01000019.1"/>
</dbReference>
<feature type="domain" description="O-antigen ligase-related" evidence="6">
    <location>
        <begin position="255"/>
        <end position="391"/>
    </location>
</feature>
<feature type="transmembrane region" description="Helical" evidence="5">
    <location>
        <begin position="215"/>
        <end position="241"/>
    </location>
</feature>
<feature type="transmembrane region" description="Helical" evidence="5">
    <location>
        <begin position="176"/>
        <end position="195"/>
    </location>
</feature>
<dbReference type="InterPro" id="IPR051533">
    <property type="entry name" value="WaaL-like"/>
</dbReference>
<feature type="transmembrane region" description="Helical" evidence="5">
    <location>
        <begin position="374"/>
        <end position="397"/>
    </location>
</feature>
<keyword evidence="4 5" id="KW-0472">Membrane</keyword>
<evidence type="ECO:0000313" key="7">
    <source>
        <dbReference type="EMBL" id="MFC3637580.1"/>
    </source>
</evidence>
<keyword evidence="7" id="KW-0436">Ligase</keyword>
<keyword evidence="3 5" id="KW-1133">Transmembrane helix</keyword>
<feature type="transmembrane region" description="Helical" evidence="5">
    <location>
        <begin position="409"/>
        <end position="430"/>
    </location>
</feature>
<comment type="subcellular location">
    <subcellularLocation>
        <location evidence="1">Membrane</location>
        <topology evidence="1">Multi-pass membrane protein</topology>
    </subcellularLocation>
</comment>
<evidence type="ECO:0000259" key="6">
    <source>
        <dbReference type="Pfam" id="PF04932"/>
    </source>
</evidence>
<feature type="transmembrane region" description="Helical" evidence="5">
    <location>
        <begin position="94"/>
        <end position="112"/>
    </location>
</feature>
<dbReference type="PANTHER" id="PTHR37422">
    <property type="entry name" value="TEICHURONIC ACID BIOSYNTHESIS PROTEIN TUAE"/>
    <property type="match status" value="1"/>
</dbReference>
<dbReference type="Pfam" id="PF04932">
    <property type="entry name" value="Wzy_C"/>
    <property type="match status" value="1"/>
</dbReference>
<dbReference type="Proteomes" id="UP001595704">
    <property type="component" value="Unassembled WGS sequence"/>
</dbReference>
<evidence type="ECO:0000313" key="8">
    <source>
        <dbReference type="Proteomes" id="UP001595704"/>
    </source>
</evidence>
<keyword evidence="8" id="KW-1185">Reference proteome</keyword>
<dbReference type="GO" id="GO:0016874">
    <property type="term" value="F:ligase activity"/>
    <property type="evidence" value="ECO:0007669"/>
    <property type="project" value="UniProtKB-KW"/>
</dbReference>
<gene>
    <name evidence="7" type="ORF">ACFONL_09355</name>
</gene>
<feature type="transmembrane region" description="Helical" evidence="5">
    <location>
        <begin position="152"/>
        <end position="169"/>
    </location>
</feature>
<feature type="transmembrane region" description="Helical" evidence="5">
    <location>
        <begin position="124"/>
        <end position="146"/>
    </location>
</feature>
<organism evidence="7 8">
    <name type="scientific">Camelimonas fluminis</name>
    <dbReference type="NCBI Taxonomy" id="1576911"/>
    <lineage>
        <taxon>Bacteria</taxon>
        <taxon>Pseudomonadati</taxon>
        <taxon>Pseudomonadota</taxon>
        <taxon>Alphaproteobacteria</taxon>
        <taxon>Hyphomicrobiales</taxon>
        <taxon>Chelatococcaceae</taxon>
        <taxon>Camelimonas</taxon>
    </lineage>
</organism>
<keyword evidence="2 5" id="KW-0812">Transmembrane</keyword>
<feature type="transmembrane region" description="Helical" evidence="5">
    <location>
        <begin position="290"/>
        <end position="312"/>
    </location>
</feature>
<dbReference type="InterPro" id="IPR007016">
    <property type="entry name" value="O-antigen_ligase-rel_domated"/>
</dbReference>
<feature type="transmembrane region" description="Helical" evidence="5">
    <location>
        <begin position="36"/>
        <end position="54"/>
    </location>
</feature>
<protein>
    <submittedName>
        <fullName evidence="7">O-antigen ligase family protein</fullName>
    </submittedName>
</protein>